<organism evidence="1 2">
    <name type="scientific">Colletotrichum trifolii</name>
    <dbReference type="NCBI Taxonomy" id="5466"/>
    <lineage>
        <taxon>Eukaryota</taxon>
        <taxon>Fungi</taxon>
        <taxon>Dikarya</taxon>
        <taxon>Ascomycota</taxon>
        <taxon>Pezizomycotina</taxon>
        <taxon>Sordariomycetes</taxon>
        <taxon>Hypocreomycetidae</taxon>
        <taxon>Glomerellales</taxon>
        <taxon>Glomerellaceae</taxon>
        <taxon>Colletotrichum</taxon>
        <taxon>Colletotrichum orbiculare species complex</taxon>
    </lineage>
</organism>
<dbReference type="PANTHER" id="PTHR35605">
    <property type="entry name" value="ECP2 EFFECTOR PROTEIN DOMAIN-CONTAINING PROTEIN-RELATED"/>
    <property type="match status" value="1"/>
</dbReference>
<keyword evidence="2" id="KW-1185">Reference proteome</keyword>
<dbReference type="AlphaFoldDB" id="A0A4V3HR31"/>
<name>A0A4V3HR31_COLTR</name>
<evidence type="ECO:0000313" key="2">
    <source>
        <dbReference type="Proteomes" id="UP000295703"/>
    </source>
</evidence>
<dbReference type="Proteomes" id="UP000295703">
    <property type="component" value="Unassembled WGS sequence"/>
</dbReference>
<dbReference type="PANTHER" id="PTHR35605:SF1">
    <property type="entry name" value="ECP2 EFFECTOR PROTEIN DOMAIN-CONTAINING PROTEIN-RELATED"/>
    <property type="match status" value="1"/>
</dbReference>
<protein>
    <submittedName>
        <fullName evidence="1">Uncharacterized protein</fullName>
    </submittedName>
</protein>
<dbReference type="EMBL" id="RYZW01000776">
    <property type="protein sequence ID" value="TDZ30089.1"/>
    <property type="molecule type" value="Genomic_DNA"/>
</dbReference>
<proteinExistence type="predicted"/>
<reference evidence="1 2" key="1">
    <citation type="submission" date="2018-12" db="EMBL/GenBank/DDBJ databases">
        <title>Genome sequence and assembly of Colletotrichum trifolii.</title>
        <authorList>
            <person name="Gan P."/>
            <person name="Shirasu K."/>
        </authorList>
    </citation>
    <scope>NUCLEOTIDE SEQUENCE [LARGE SCALE GENOMIC DNA]</scope>
    <source>
        <strain evidence="1 2">543-2</strain>
    </source>
</reference>
<evidence type="ECO:0000313" key="1">
    <source>
        <dbReference type="EMBL" id="TDZ30089.1"/>
    </source>
</evidence>
<accession>A0A4V3HR31</accession>
<dbReference type="STRING" id="5466.A0A4V3HR31"/>
<gene>
    <name evidence="1" type="ORF">CTRI78_v011887</name>
</gene>
<comment type="caution">
    <text evidence="1">The sequence shown here is derived from an EMBL/GenBank/DDBJ whole genome shotgun (WGS) entry which is preliminary data.</text>
</comment>
<sequence>MPMKTTKAARVLGIRPDQHKLFYNMMFSQVSGMVLATLALSTHALKAPIAGYGVFVPQWEFEVTPGGDHITLNGTVQQVVAQLNESNPMVIQAWHLESAVEAQLAAHAAERRAAADSPYDRERLQCNMPRFDKGRVNAMAEGIAYLKDVKGKPVNGPGPGMCGRVSCSWQTSIWWCNDDKVTKELESFSVIAYGAQMVYDYCPLEKFQEYFANGQAFHKTENINVIIRGTNMKDDDRC</sequence>